<dbReference type="RefSeq" id="WP_234238688.1">
    <property type="nucleotide sequence ID" value="NZ_JABFTS010000001.1"/>
</dbReference>
<evidence type="ECO:0000259" key="1">
    <source>
        <dbReference type="Pfam" id="PF14534"/>
    </source>
</evidence>
<dbReference type="AlphaFoldDB" id="A0AAW4YRK0"/>
<proteinExistence type="predicted"/>
<dbReference type="Proteomes" id="UP001320178">
    <property type="component" value="Unassembled WGS sequence"/>
</dbReference>
<sequence>MQERQLLETRRQWYAAYIDGNVGVLDHIESDDFVLISEAGLLGKLDQLGSIAEAVAGGKWFARGSRAEDDIVKLMSFGELVSVYGQGRVVGDARTRPNLFFSELWQKLDGQWRVLSLHFTRAATQPL</sequence>
<name>A0AAW4YRK0_9GAMM</name>
<protein>
    <submittedName>
        <fullName evidence="2">Nuclear transport factor 2 family protein</fullName>
    </submittedName>
</protein>
<dbReference type="SUPFAM" id="SSF54427">
    <property type="entry name" value="NTF2-like"/>
    <property type="match status" value="1"/>
</dbReference>
<feature type="domain" description="DUF4440" evidence="1">
    <location>
        <begin position="7"/>
        <end position="114"/>
    </location>
</feature>
<organism evidence="2 3">
    <name type="scientific">Billgrantia desiderata</name>
    <dbReference type="NCBI Taxonomy" id="52021"/>
    <lineage>
        <taxon>Bacteria</taxon>
        <taxon>Pseudomonadati</taxon>
        <taxon>Pseudomonadota</taxon>
        <taxon>Gammaproteobacteria</taxon>
        <taxon>Oceanospirillales</taxon>
        <taxon>Halomonadaceae</taxon>
        <taxon>Billgrantia</taxon>
    </lineage>
</organism>
<dbReference type="InterPro" id="IPR027843">
    <property type="entry name" value="DUF4440"/>
</dbReference>
<gene>
    <name evidence="2" type="ORF">HOP61_03965</name>
</gene>
<evidence type="ECO:0000313" key="2">
    <source>
        <dbReference type="EMBL" id="MCE8050448.1"/>
    </source>
</evidence>
<reference evidence="2" key="1">
    <citation type="submission" date="2020-05" db="EMBL/GenBank/DDBJ databases">
        <authorList>
            <person name="Wang L."/>
            <person name="Shao Z."/>
        </authorList>
    </citation>
    <scope>NUCLEOTIDE SEQUENCE</scope>
    <source>
        <strain evidence="2">MCCC 1A05776</strain>
    </source>
</reference>
<dbReference type="Gene3D" id="3.10.450.50">
    <property type="match status" value="1"/>
</dbReference>
<reference evidence="2" key="2">
    <citation type="journal article" date="2021" name="Front. Microbiol.">
        <title>Aerobic Denitrification and Heterotrophic Sulfur Oxidation in the Genus Halomonas Revealed by Six Novel Species Characterizations and Genome-Based Analysis.</title>
        <authorList>
            <person name="Wang L."/>
            <person name="Shao Z."/>
        </authorList>
    </citation>
    <scope>NUCLEOTIDE SEQUENCE</scope>
    <source>
        <strain evidence="2">MCCC 1A05776</strain>
    </source>
</reference>
<accession>A0AAW4YRK0</accession>
<comment type="caution">
    <text evidence="2">The sequence shown here is derived from an EMBL/GenBank/DDBJ whole genome shotgun (WGS) entry which is preliminary data.</text>
</comment>
<evidence type="ECO:0000313" key="3">
    <source>
        <dbReference type="Proteomes" id="UP001320178"/>
    </source>
</evidence>
<dbReference type="EMBL" id="JABFTS010000001">
    <property type="protein sequence ID" value="MCE8050448.1"/>
    <property type="molecule type" value="Genomic_DNA"/>
</dbReference>
<dbReference type="Pfam" id="PF14534">
    <property type="entry name" value="DUF4440"/>
    <property type="match status" value="1"/>
</dbReference>
<dbReference type="InterPro" id="IPR032710">
    <property type="entry name" value="NTF2-like_dom_sf"/>
</dbReference>